<dbReference type="EMBL" id="QMFY01000001">
    <property type="protein sequence ID" value="RAW02887.1"/>
    <property type="molecule type" value="Genomic_DNA"/>
</dbReference>
<gene>
    <name evidence="2" type="ORF">DQQ10_01905</name>
</gene>
<dbReference type="OrthoDB" id="195113at2"/>
<dbReference type="InterPro" id="IPR024072">
    <property type="entry name" value="DHFR-like_dom_sf"/>
</dbReference>
<dbReference type="InterPro" id="IPR050765">
    <property type="entry name" value="Riboflavin_Biosynth_HTPR"/>
</dbReference>
<dbReference type="PANTHER" id="PTHR38011">
    <property type="entry name" value="DIHYDROFOLATE REDUCTASE FAMILY PROTEIN (AFU_ORTHOLOGUE AFUA_8G06820)"/>
    <property type="match status" value="1"/>
</dbReference>
<dbReference type="Gene3D" id="3.40.430.10">
    <property type="entry name" value="Dihydrofolate Reductase, subunit A"/>
    <property type="match status" value="1"/>
</dbReference>
<protein>
    <submittedName>
        <fullName evidence="2">Dihydrofolate reductase</fullName>
    </submittedName>
</protein>
<accession>A0A364Y7D5</accession>
<dbReference type="SUPFAM" id="SSF53597">
    <property type="entry name" value="Dihydrofolate reductase-like"/>
    <property type="match status" value="1"/>
</dbReference>
<evidence type="ECO:0000259" key="1">
    <source>
        <dbReference type="Pfam" id="PF01872"/>
    </source>
</evidence>
<feature type="domain" description="Bacterial bifunctional deaminase-reductase C-terminal" evidence="1">
    <location>
        <begin position="10"/>
        <end position="173"/>
    </location>
</feature>
<organism evidence="2 3">
    <name type="scientific">Pseudochryseolinea flava</name>
    <dbReference type="NCBI Taxonomy" id="2059302"/>
    <lineage>
        <taxon>Bacteria</taxon>
        <taxon>Pseudomonadati</taxon>
        <taxon>Bacteroidota</taxon>
        <taxon>Cytophagia</taxon>
        <taxon>Cytophagales</taxon>
        <taxon>Fulvivirgaceae</taxon>
        <taxon>Pseudochryseolinea</taxon>
    </lineage>
</organism>
<reference evidence="2 3" key="1">
    <citation type="submission" date="2018-06" db="EMBL/GenBank/DDBJ databases">
        <title>Chryseolinea flavus sp. nov., a member of the phylum Bacteroidetes isolated from soil.</title>
        <authorList>
            <person name="Li Y."/>
            <person name="Wang J."/>
        </authorList>
    </citation>
    <scope>NUCLEOTIDE SEQUENCE [LARGE SCALE GENOMIC DNA]</scope>
    <source>
        <strain evidence="2 3">SDU1-6</strain>
    </source>
</reference>
<dbReference type="RefSeq" id="WP_112745102.1">
    <property type="nucleotide sequence ID" value="NZ_QMFY01000001.1"/>
</dbReference>
<sequence length="183" mass="20561">MAKIFAIEWLSADGYMAGPNNETDWFAWDSDIAAYYKNIQKQMSTILIGRKTYETMVAYWPTEAAKEEDRDIVTHMNDSKKYVFSTSLHEATWKNTSIIEAIDTNSINEIKASSSRDLVLYGSASILTQLASHNLIDEYQFMVSPIALGKGKTAFSHIAQPIPLKLKNVVHFKNCGALLVYAP</sequence>
<dbReference type="AlphaFoldDB" id="A0A364Y7D5"/>
<proteinExistence type="predicted"/>
<name>A0A364Y7D5_9BACT</name>
<dbReference type="InterPro" id="IPR002734">
    <property type="entry name" value="RibDG_C"/>
</dbReference>
<dbReference type="GO" id="GO:0008703">
    <property type="term" value="F:5-amino-6-(5-phosphoribosylamino)uracil reductase activity"/>
    <property type="evidence" value="ECO:0007669"/>
    <property type="project" value="InterPro"/>
</dbReference>
<comment type="caution">
    <text evidence="2">The sequence shown here is derived from an EMBL/GenBank/DDBJ whole genome shotgun (WGS) entry which is preliminary data.</text>
</comment>
<dbReference type="GO" id="GO:0009231">
    <property type="term" value="P:riboflavin biosynthetic process"/>
    <property type="evidence" value="ECO:0007669"/>
    <property type="project" value="InterPro"/>
</dbReference>
<dbReference type="PANTHER" id="PTHR38011:SF11">
    <property type="entry name" value="2,5-DIAMINO-6-RIBOSYLAMINO-4(3H)-PYRIMIDINONE 5'-PHOSPHATE REDUCTASE"/>
    <property type="match status" value="1"/>
</dbReference>
<keyword evidence="3" id="KW-1185">Reference proteome</keyword>
<dbReference type="Pfam" id="PF01872">
    <property type="entry name" value="RibD_C"/>
    <property type="match status" value="1"/>
</dbReference>
<evidence type="ECO:0000313" key="2">
    <source>
        <dbReference type="EMBL" id="RAW02887.1"/>
    </source>
</evidence>
<dbReference type="Proteomes" id="UP000251889">
    <property type="component" value="Unassembled WGS sequence"/>
</dbReference>
<evidence type="ECO:0000313" key="3">
    <source>
        <dbReference type="Proteomes" id="UP000251889"/>
    </source>
</evidence>